<proteinExistence type="predicted"/>
<feature type="transmembrane region" description="Helical" evidence="1">
    <location>
        <begin position="48"/>
        <end position="69"/>
    </location>
</feature>
<keyword evidence="3" id="KW-1185">Reference proteome</keyword>
<dbReference type="OrthoDB" id="679529at2"/>
<dbReference type="Proteomes" id="UP000199643">
    <property type="component" value="Unassembled WGS sequence"/>
</dbReference>
<dbReference type="RefSeq" id="WP_090497713.1">
    <property type="nucleotide sequence ID" value="NZ_FNCH01000003.1"/>
</dbReference>
<keyword evidence="1" id="KW-0812">Transmembrane</keyword>
<gene>
    <name evidence="2" type="ORF">SAMN05421827_103179</name>
</gene>
<evidence type="ECO:0000256" key="1">
    <source>
        <dbReference type="SAM" id="Phobius"/>
    </source>
</evidence>
<dbReference type="STRING" id="405671.SAMN05421827_103179"/>
<dbReference type="InterPro" id="IPR049211">
    <property type="entry name" value="DUF6814"/>
</dbReference>
<evidence type="ECO:0000313" key="2">
    <source>
        <dbReference type="EMBL" id="SDG08626.1"/>
    </source>
</evidence>
<sequence>MNTLKKFLGLFWMVLGPLTMTFLFIQAIDKVGLTHTDIERTNTILQWAIILFIFFPISLGLMIFGFYAWKGEYEHLPESSEEL</sequence>
<evidence type="ECO:0000313" key="3">
    <source>
        <dbReference type="Proteomes" id="UP000199643"/>
    </source>
</evidence>
<feature type="transmembrane region" description="Helical" evidence="1">
    <location>
        <begin position="7"/>
        <end position="28"/>
    </location>
</feature>
<dbReference type="Pfam" id="PF20664">
    <property type="entry name" value="DUF6814"/>
    <property type="match status" value="1"/>
</dbReference>
<accession>A0A1G7RCU9</accession>
<dbReference type="EMBL" id="FNCH01000003">
    <property type="protein sequence ID" value="SDG08626.1"/>
    <property type="molecule type" value="Genomic_DNA"/>
</dbReference>
<name>A0A1G7RCU9_9SPHI</name>
<protein>
    <submittedName>
        <fullName evidence="2">Uncharacterized protein</fullName>
    </submittedName>
</protein>
<dbReference type="AlphaFoldDB" id="A0A1G7RCU9"/>
<keyword evidence="1" id="KW-1133">Transmembrane helix</keyword>
<organism evidence="2 3">
    <name type="scientific">Pedobacter terrae</name>
    <dbReference type="NCBI Taxonomy" id="405671"/>
    <lineage>
        <taxon>Bacteria</taxon>
        <taxon>Pseudomonadati</taxon>
        <taxon>Bacteroidota</taxon>
        <taxon>Sphingobacteriia</taxon>
        <taxon>Sphingobacteriales</taxon>
        <taxon>Sphingobacteriaceae</taxon>
        <taxon>Pedobacter</taxon>
    </lineage>
</organism>
<keyword evidence="1" id="KW-0472">Membrane</keyword>
<reference evidence="3" key="1">
    <citation type="submission" date="2016-10" db="EMBL/GenBank/DDBJ databases">
        <authorList>
            <person name="Varghese N."/>
            <person name="Submissions S."/>
        </authorList>
    </citation>
    <scope>NUCLEOTIDE SEQUENCE [LARGE SCALE GENOMIC DNA]</scope>
    <source>
        <strain evidence="3">DSM 17933</strain>
    </source>
</reference>